<name>A0A432CSS3_9VIBR</name>
<dbReference type="HAMAP" id="MF_01058">
    <property type="entry name" value="GAP_YihI"/>
    <property type="match status" value="1"/>
</dbReference>
<dbReference type="Proteomes" id="UP000268973">
    <property type="component" value="Unassembled WGS sequence"/>
</dbReference>
<keyword evidence="6" id="KW-1185">Reference proteome</keyword>
<dbReference type="GO" id="GO:0042254">
    <property type="term" value="P:ribosome biogenesis"/>
    <property type="evidence" value="ECO:0007669"/>
    <property type="project" value="UniProtKB-KW"/>
</dbReference>
<comment type="caution">
    <text evidence="5">The sequence shown here is derived from an EMBL/GenBank/DDBJ whole genome shotgun (WGS) entry which is preliminary data.</text>
</comment>
<feature type="compositionally biased region" description="Basic and acidic residues" evidence="4">
    <location>
        <begin position="77"/>
        <end position="87"/>
    </location>
</feature>
<evidence type="ECO:0000313" key="5">
    <source>
        <dbReference type="EMBL" id="RTZ14203.1"/>
    </source>
</evidence>
<evidence type="ECO:0000256" key="4">
    <source>
        <dbReference type="SAM" id="MobiDB-lite"/>
    </source>
</evidence>
<reference evidence="5 6" key="1">
    <citation type="submission" date="2018-12" db="EMBL/GenBank/DDBJ databases">
        <title>Vibrio sp. isolated from China Sea.</title>
        <authorList>
            <person name="Li Y."/>
        </authorList>
    </citation>
    <scope>NUCLEOTIDE SEQUENCE [LARGE SCALE GENOMIC DNA]</scope>
    <source>
        <strain evidence="5 6">BEI207</strain>
    </source>
</reference>
<proteinExistence type="inferred from homology"/>
<keyword evidence="2 3" id="KW-0690">Ribosome biogenesis</keyword>
<feature type="compositionally biased region" description="Basic residues" evidence="4">
    <location>
        <begin position="30"/>
        <end position="40"/>
    </location>
</feature>
<dbReference type="NCBIfam" id="NF003560">
    <property type="entry name" value="PRK05244.1-1"/>
    <property type="match status" value="1"/>
</dbReference>
<accession>A0A432CSS3</accession>
<protein>
    <recommendedName>
        <fullName evidence="3">Der GTPase-activating protein YihI</fullName>
    </recommendedName>
</protein>
<dbReference type="AlphaFoldDB" id="A0A432CSS3"/>
<dbReference type="OrthoDB" id="5677577at2"/>
<dbReference type="RefSeq" id="WP_126575577.1">
    <property type="nucleotide sequence ID" value="NZ_RXZH01000010.1"/>
</dbReference>
<dbReference type="GO" id="GO:0005096">
    <property type="term" value="F:GTPase activator activity"/>
    <property type="evidence" value="ECO:0007669"/>
    <property type="project" value="UniProtKB-KW"/>
</dbReference>
<comment type="subunit">
    <text evidence="3">Interacts with Der.</text>
</comment>
<comment type="function">
    <text evidence="3">A GTPase-activating protein (GAP) that modifies Der/EngA GTPase function. May play a role in ribosome biogenesis.</text>
</comment>
<organism evidence="5 6">
    <name type="scientific">Vibrio aquaticus</name>
    <dbReference type="NCBI Taxonomy" id="2496559"/>
    <lineage>
        <taxon>Bacteria</taxon>
        <taxon>Pseudomonadati</taxon>
        <taxon>Pseudomonadota</taxon>
        <taxon>Gammaproteobacteria</taxon>
        <taxon>Vibrionales</taxon>
        <taxon>Vibrionaceae</taxon>
        <taxon>Vibrio</taxon>
    </lineage>
</organism>
<feature type="region of interest" description="Disordered" evidence="4">
    <location>
        <begin position="1"/>
        <end position="87"/>
    </location>
</feature>
<evidence type="ECO:0000256" key="2">
    <source>
        <dbReference type="ARBA" id="ARBA00022517"/>
    </source>
</evidence>
<gene>
    <name evidence="3" type="primary">yihI</name>
    <name evidence="5" type="ORF">EJ063_17285</name>
</gene>
<sequence>MSRNKKVRSAGNSDVVVVRNRTQSDVDGRLRKKEKKRKGLKTGGRNSEAKTSKQQTAGQQRDPRLGSKKKIPLIVEPQKKLSKAERRMSAEKELEMLENDAQLNVLLDRIEEGEHLGAGLQKYVDGKLARIEVLMKQLGIYEDDEFEQPEDAPSIESKGQSVSSDDDLLSQFEDMDLDQFKG</sequence>
<comment type="similarity">
    <text evidence="3">Belongs to the YihI family.</text>
</comment>
<feature type="region of interest" description="Disordered" evidence="4">
    <location>
        <begin position="147"/>
        <end position="168"/>
    </location>
</feature>
<evidence type="ECO:0000256" key="3">
    <source>
        <dbReference type="HAMAP-Rule" id="MF_01058"/>
    </source>
</evidence>
<dbReference type="Pfam" id="PF04220">
    <property type="entry name" value="YihI"/>
    <property type="match status" value="1"/>
</dbReference>
<dbReference type="InterPro" id="IPR007336">
    <property type="entry name" value="YihI"/>
</dbReference>
<dbReference type="EMBL" id="RXZH01000010">
    <property type="protein sequence ID" value="RTZ14203.1"/>
    <property type="molecule type" value="Genomic_DNA"/>
</dbReference>
<evidence type="ECO:0000313" key="6">
    <source>
        <dbReference type="Proteomes" id="UP000268973"/>
    </source>
</evidence>
<keyword evidence="1 3" id="KW-0343">GTPase activation</keyword>
<evidence type="ECO:0000256" key="1">
    <source>
        <dbReference type="ARBA" id="ARBA00022468"/>
    </source>
</evidence>